<dbReference type="STRING" id="1844.UG56_002235"/>
<dbReference type="PANTHER" id="PTHR22916">
    <property type="entry name" value="GLYCOSYLTRANSFERASE"/>
    <property type="match status" value="1"/>
</dbReference>
<reference evidence="2" key="1">
    <citation type="submission" date="2016-10" db="EMBL/GenBank/DDBJ databases">
        <title>Draft Genome Sequence of Nocardioides luteus Strain BAFB, an Alkane-Degrading Bacterium Isolated from JP-7 Polluted Soil.</title>
        <authorList>
            <person name="Brown L."/>
            <person name="Ruiz O.N."/>
            <person name="Gunasekera T."/>
        </authorList>
    </citation>
    <scope>NUCLEOTIDE SEQUENCE [LARGE SCALE GENOMIC DNA]</scope>
    <source>
        <strain evidence="2">BAFB</strain>
    </source>
</reference>
<dbReference type="InterPro" id="IPR029044">
    <property type="entry name" value="Nucleotide-diphossugar_trans"/>
</dbReference>
<dbReference type="InterPro" id="IPR001173">
    <property type="entry name" value="Glyco_trans_2-like"/>
</dbReference>
<evidence type="ECO:0000313" key="2">
    <source>
        <dbReference type="EMBL" id="OIJ28614.1"/>
    </source>
</evidence>
<proteinExistence type="predicted"/>
<sequence length="769" mass="86140">MSAEGASRAALSIVIPFHNVEPFLQTCLESLRAQTFSDFEVVMVDDASTDGSARVADRFASSDPRFRVVTTEKVGVGEARNIGIRESTGDLLAFVDADDYVPEYAYQLMTDTLERSGSDFVAGNARRFDSVSVWQSWSHRRPFVTTRIATHCSRTHILGIDRYIWNKVYRRDFWDSAGLSYPDMLYEDYPVALAAHIRARQVDILADPVYYWRQRDGGEASITQSHWNLDNLGDRVRSAEMLFEMVDENAPYLADLVKSHLTATDVQVLARSIEDHPAEESGRIFDLAERYLAHIDEAILNRQGPFERLVFDLLKRRQRDALTSLTRYRAENGTLAPLARRKDGWYAKLPSFEDATVGVPDSVFRLAPAYMKAKAVATEAWWSGSRVVVRVNIGVNTLPFAPRTRFKVWLESPAGARVPVDHVTRPRAIPFGQVDRSTLELNIDPSRLTGDRQWRLMISIRNRDVRDVIQVTTSGDGRERWQGWRRIGNRWCRPGRLPGGFGVTVRDLPDAWVDHTTDLGDEIEIRGAFRGAAPEHAELTLTDRSGSVVTHPLTIGERGDRGITPWRLTVPVEAVLEKSGLDMPMEEIVPTRVKLVRKGRTSQLPVHPDFLGSRSLMKGRAVNATRDPNGSFVITATPDRPVVHDAWWQGEELVLRGPDGPRLEGTGAVLRTWPTPEKPLDVPLTVTDRDGVFLITVPTGALRTAVIGHGACETSRWSLLDGREHKPIVVARELSERVPQPLAAEAAKLEFGWSDEIHLRLTPAPPADA</sequence>
<dbReference type="PANTHER" id="PTHR22916:SF3">
    <property type="entry name" value="UDP-GLCNAC:BETAGAL BETA-1,3-N-ACETYLGLUCOSAMINYLTRANSFERASE-LIKE PROTEIN 1"/>
    <property type="match status" value="1"/>
</dbReference>
<dbReference type="RefSeq" id="WP_045547101.1">
    <property type="nucleotide sequence ID" value="NZ_JZDQ02000002.1"/>
</dbReference>
<evidence type="ECO:0000313" key="3">
    <source>
        <dbReference type="Proteomes" id="UP000033772"/>
    </source>
</evidence>
<accession>A0A1J4NAU1</accession>
<dbReference type="EMBL" id="JZDQ02000002">
    <property type="protein sequence ID" value="OIJ28614.1"/>
    <property type="molecule type" value="Genomic_DNA"/>
</dbReference>
<evidence type="ECO:0000259" key="1">
    <source>
        <dbReference type="Pfam" id="PF00535"/>
    </source>
</evidence>
<feature type="domain" description="Glycosyltransferase 2-like" evidence="1">
    <location>
        <begin position="12"/>
        <end position="151"/>
    </location>
</feature>
<name>A0A1J4NAU1_9ACTN</name>
<dbReference type="Gene3D" id="3.90.550.10">
    <property type="entry name" value="Spore Coat Polysaccharide Biosynthesis Protein SpsA, Chain A"/>
    <property type="match status" value="1"/>
</dbReference>
<comment type="caution">
    <text evidence="2">The sequence shown here is derived from an EMBL/GenBank/DDBJ whole genome shotgun (WGS) entry which is preliminary data.</text>
</comment>
<keyword evidence="3" id="KW-1185">Reference proteome</keyword>
<gene>
    <name evidence="2" type="ORF">UG56_002235</name>
</gene>
<organism evidence="2 3">
    <name type="scientific">Nocardioides luteus</name>
    <dbReference type="NCBI Taxonomy" id="1844"/>
    <lineage>
        <taxon>Bacteria</taxon>
        <taxon>Bacillati</taxon>
        <taxon>Actinomycetota</taxon>
        <taxon>Actinomycetes</taxon>
        <taxon>Propionibacteriales</taxon>
        <taxon>Nocardioidaceae</taxon>
        <taxon>Nocardioides</taxon>
    </lineage>
</organism>
<dbReference type="AlphaFoldDB" id="A0A1J4NAU1"/>
<dbReference type="Proteomes" id="UP000033772">
    <property type="component" value="Unassembled WGS sequence"/>
</dbReference>
<dbReference type="GO" id="GO:0016758">
    <property type="term" value="F:hexosyltransferase activity"/>
    <property type="evidence" value="ECO:0007669"/>
    <property type="project" value="UniProtKB-ARBA"/>
</dbReference>
<dbReference type="SUPFAM" id="SSF53448">
    <property type="entry name" value="Nucleotide-diphospho-sugar transferases"/>
    <property type="match status" value="1"/>
</dbReference>
<protein>
    <recommendedName>
        <fullName evidence="1">Glycosyltransferase 2-like domain-containing protein</fullName>
    </recommendedName>
</protein>
<dbReference type="CDD" id="cd00761">
    <property type="entry name" value="Glyco_tranf_GTA_type"/>
    <property type="match status" value="1"/>
</dbReference>
<dbReference type="Pfam" id="PF00535">
    <property type="entry name" value="Glycos_transf_2"/>
    <property type="match status" value="1"/>
</dbReference>